<evidence type="ECO:0000313" key="3">
    <source>
        <dbReference type="Proteomes" id="UP000008315"/>
    </source>
</evidence>
<dbReference type="GO" id="GO:0003824">
    <property type="term" value="F:catalytic activity"/>
    <property type="evidence" value="ECO:0007669"/>
    <property type="project" value="InterPro"/>
</dbReference>
<organism evidence="2 3">
    <name type="scientific">Methylotuvimicrobium alcaliphilum (strain DSM 19304 / NCIMB 14124 / VKM B-2133 / 20Z)</name>
    <name type="common">Methylomicrobium alcaliphilum</name>
    <dbReference type="NCBI Taxonomy" id="1091494"/>
    <lineage>
        <taxon>Bacteria</taxon>
        <taxon>Pseudomonadati</taxon>
        <taxon>Pseudomonadota</taxon>
        <taxon>Gammaproteobacteria</taxon>
        <taxon>Methylococcales</taxon>
        <taxon>Methylococcaceae</taxon>
        <taxon>Methylotuvimicrobium</taxon>
    </lineage>
</organism>
<proteinExistence type="predicted"/>
<protein>
    <submittedName>
        <fullName evidence="2">Flavoprotein</fullName>
    </submittedName>
</protein>
<evidence type="ECO:0000259" key="1">
    <source>
        <dbReference type="Pfam" id="PF02441"/>
    </source>
</evidence>
<dbReference type="Proteomes" id="UP000008315">
    <property type="component" value="Chromosome"/>
</dbReference>
<dbReference type="EMBL" id="FO082060">
    <property type="protein sequence ID" value="CCE23315.1"/>
    <property type="molecule type" value="Genomic_DNA"/>
</dbReference>
<dbReference type="HOGENOM" id="CLU_098523_1_0_6"/>
<name>G4T025_META2</name>
<sequence length="181" mass="20049">MDKPRLAWAVTGSGHYIEECLEFLMTLDSVDLYLSQAGEEVLKMYGIKLEEVRARMPVFRDKAASSPPVGRFYTGYYHSFVMAPTTSNTVAKCILGIADSLVTNLYSQAGKCRVPSIVYPCDIAPEMETTAPGGKKVMVYPRPVDLDATDKLRVFPYTQVVESVDELIEAVNRRLKSLGVA</sequence>
<dbReference type="RefSeq" id="WP_014148108.1">
    <property type="nucleotide sequence ID" value="NC_016112.1"/>
</dbReference>
<dbReference type="InterPro" id="IPR036551">
    <property type="entry name" value="Flavin_trans-like"/>
</dbReference>
<feature type="domain" description="Flavoprotein" evidence="1">
    <location>
        <begin position="5"/>
        <end position="162"/>
    </location>
</feature>
<keyword evidence="3" id="KW-1185">Reference proteome</keyword>
<dbReference type="Gene3D" id="3.40.50.1950">
    <property type="entry name" value="Flavin prenyltransferase-like"/>
    <property type="match status" value="1"/>
</dbReference>
<dbReference type="InterPro" id="IPR003382">
    <property type="entry name" value="Flavoprotein"/>
</dbReference>
<dbReference type="PATRIC" id="fig|271065.3.peg.1671"/>
<dbReference type="KEGG" id="mah:MEALZ_1628"/>
<dbReference type="Pfam" id="PF02441">
    <property type="entry name" value="Flavoprotein"/>
    <property type="match status" value="1"/>
</dbReference>
<dbReference type="AlphaFoldDB" id="G4T025"/>
<gene>
    <name evidence="2" type="ordered locus">MEALZ_1628</name>
</gene>
<reference evidence="3" key="1">
    <citation type="journal article" date="2012" name="J. Bacteriol.">
        <title>Genome sequence of the haloalkaliphilic methanotrophic bacterium Methylomicrobium alcaliphilum 20Z.</title>
        <authorList>
            <person name="Vuilleumier S."/>
            <person name="Khmelenina V.N."/>
            <person name="Bringel F."/>
            <person name="Reshetnikov A.S."/>
            <person name="Lajus A."/>
            <person name="Mangenot S."/>
            <person name="Rouy Z."/>
            <person name="Op den Camp H.J."/>
            <person name="Jetten M.S."/>
            <person name="Dispirito A.A."/>
            <person name="Dunfield P."/>
            <person name="Klotz M.G."/>
            <person name="Semrau J.D."/>
            <person name="Stein L.Y."/>
            <person name="Barbe V."/>
            <person name="Medigue C."/>
            <person name="Trotsenko Y.A."/>
            <person name="Kalyuzhnaya M.G."/>
        </authorList>
    </citation>
    <scope>NUCLEOTIDE SEQUENCE [LARGE SCALE GENOMIC DNA]</scope>
    <source>
        <strain evidence="3">DSM 19304 / NCIMB 14124 / VKM B-2133 / 20Z</strain>
    </source>
</reference>
<dbReference type="STRING" id="1091494.MEALZ_1628"/>
<evidence type="ECO:0000313" key="2">
    <source>
        <dbReference type="EMBL" id="CCE23315.1"/>
    </source>
</evidence>
<accession>G4T025</accession>
<dbReference type="SUPFAM" id="SSF52507">
    <property type="entry name" value="Homo-oligomeric flavin-containing Cys decarboxylases, HFCD"/>
    <property type="match status" value="1"/>
</dbReference>